<dbReference type="Gene3D" id="3.30.40.10">
    <property type="entry name" value="Zinc/RING finger domain, C3HC4 (zinc finger)"/>
    <property type="match status" value="1"/>
</dbReference>
<dbReference type="GO" id="GO:0016567">
    <property type="term" value="P:protein ubiquitination"/>
    <property type="evidence" value="ECO:0007669"/>
    <property type="project" value="UniProtKB-UniRule"/>
</dbReference>
<evidence type="ECO:0000313" key="18">
    <source>
        <dbReference type="EMBL" id="KAF2114905.1"/>
    </source>
</evidence>
<comment type="similarity">
    <text evidence="4 15">Belongs to the BRE1 family.</text>
</comment>
<dbReference type="SUPFAM" id="SSF57850">
    <property type="entry name" value="RING/U-box"/>
    <property type="match status" value="1"/>
</dbReference>
<evidence type="ECO:0000256" key="13">
    <source>
        <dbReference type="ARBA" id="ARBA00059679"/>
    </source>
</evidence>
<dbReference type="PROSITE" id="PS00518">
    <property type="entry name" value="ZF_RING_1"/>
    <property type="match status" value="1"/>
</dbReference>
<keyword evidence="6 15" id="KW-0479">Metal-binding</keyword>
<accession>A0A6A5Z6F1</accession>
<dbReference type="InterPro" id="IPR013083">
    <property type="entry name" value="Znf_RING/FYVE/PHD"/>
</dbReference>
<name>A0A6A5Z6F1_9PLEO</name>
<dbReference type="Pfam" id="PF08647">
    <property type="entry name" value="BRE1"/>
    <property type="match status" value="1"/>
</dbReference>
<evidence type="ECO:0000256" key="6">
    <source>
        <dbReference type="ARBA" id="ARBA00022723"/>
    </source>
</evidence>
<dbReference type="AlphaFoldDB" id="A0A6A5Z6F1"/>
<reference evidence="18" key="1">
    <citation type="journal article" date="2020" name="Stud. Mycol.">
        <title>101 Dothideomycetes genomes: a test case for predicting lifestyles and emergence of pathogens.</title>
        <authorList>
            <person name="Haridas S."/>
            <person name="Albert R."/>
            <person name="Binder M."/>
            <person name="Bloem J."/>
            <person name="Labutti K."/>
            <person name="Salamov A."/>
            <person name="Andreopoulos B."/>
            <person name="Baker S."/>
            <person name="Barry K."/>
            <person name="Bills G."/>
            <person name="Bluhm B."/>
            <person name="Cannon C."/>
            <person name="Castanera R."/>
            <person name="Culley D."/>
            <person name="Daum C."/>
            <person name="Ezra D."/>
            <person name="Gonzalez J."/>
            <person name="Henrissat B."/>
            <person name="Kuo A."/>
            <person name="Liang C."/>
            <person name="Lipzen A."/>
            <person name="Lutzoni F."/>
            <person name="Magnuson J."/>
            <person name="Mondo S."/>
            <person name="Nolan M."/>
            <person name="Ohm R."/>
            <person name="Pangilinan J."/>
            <person name="Park H.-J."/>
            <person name="Ramirez L."/>
            <person name="Alfaro M."/>
            <person name="Sun H."/>
            <person name="Tritt A."/>
            <person name="Yoshinaga Y."/>
            <person name="Zwiers L.-H."/>
            <person name="Turgeon B."/>
            <person name="Goodwin S."/>
            <person name="Spatafora J."/>
            <person name="Crous P."/>
            <person name="Grigoriev I."/>
        </authorList>
    </citation>
    <scope>NUCLEOTIDE SEQUENCE</scope>
    <source>
        <strain evidence="18">CBS 627.86</strain>
    </source>
</reference>
<evidence type="ECO:0000256" key="16">
    <source>
        <dbReference type="SAM" id="Coils"/>
    </source>
</evidence>
<evidence type="ECO:0000256" key="2">
    <source>
        <dbReference type="ARBA" id="ARBA00004123"/>
    </source>
</evidence>
<dbReference type="InterPro" id="IPR018957">
    <property type="entry name" value="Znf_C3HC4_RING-type"/>
</dbReference>
<evidence type="ECO:0000256" key="14">
    <source>
        <dbReference type="PROSITE-ProRule" id="PRU00175"/>
    </source>
</evidence>
<evidence type="ECO:0000256" key="3">
    <source>
        <dbReference type="ARBA" id="ARBA00004906"/>
    </source>
</evidence>
<feature type="domain" description="RING-type" evidence="17">
    <location>
        <begin position="653"/>
        <end position="692"/>
    </location>
</feature>
<keyword evidence="5 15" id="KW-0808">Transferase</keyword>
<evidence type="ECO:0000256" key="9">
    <source>
        <dbReference type="ARBA" id="ARBA00022833"/>
    </source>
</evidence>
<comment type="subcellular location">
    <subcellularLocation>
        <location evidence="2 15">Nucleus</location>
    </subcellularLocation>
</comment>
<keyword evidence="19" id="KW-1185">Reference proteome</keyword>
<evidence type="ECO:0000256" key="12">
    <source>
        <dbReference type="ARBA" id="ARBA00023242"/>
    </source>
</evidence>
<evidence type="ECO:0000256" key="8">
    <source>
        <dbReference type="ARBA" id="ARBA00022786"/>
    </source>
</evidence>
<keyword evidence="9 15" id="KW-0862">Zinc</keyword>
<keyword evidence="10 15" id="KW-0156">Chromatin regulator</keyword>
<dbReference type="GO" id="GO:0008270">
    <property type="term" value="F:zinc ion binding"/>
    <property type="evidence" value="ECO:0007669"/>
    <property type="project" value="UniProtKB-KW"/>
</dbReference>
<dbReference type="GO" id="GO:0061630">
    <property type="term" value="F:ubiquitin protein ligase activity"/>
    <property type="evidence" value="ECO:0007669"/>
    <property type="project" value="UniProtKB-EC"/>
</dbReference>
<dbReference type="EC" id="2.3.2.27" evidence="15"/>
<keyword evidence="11 15" id="KW-0175">Coiled coil</keyword>
<comment type="function">
    <text evidence="13">E3 ubiquitin-protein ligase that mediates monoubiquitination of histone H2B to form H2BK123ub1. H2BK123ub1 gives a specific tag for epigenetic transcriptional activation and is also a prerequisite for H3K4me and H3K79me formation.</text>
</comment>
<keyword evidence="7 14" id="KW-0863">Zinc-finger</keyword>
<dbReference type="Pfam" id="PF26095">
    <property type="entry name" value="CC_Bre1"/>
    <property type="match status" value="1"/>
</dbReference>
<protein>
    <recommendedName>
        <fullName evidence="15">E3 ubiquitin protein ligase</fullName>
        <ecNumber evidence="15">2.3.2.27</ecNumber>
    </recommendedName>
</protein>
<evidence type="ECO:0000256" key="5">
    <source>
        <dbReference type="ARBA" id="ARBA00022679"/>
    </source>
</evidence>
<evidence type="ECO:0000256" key="4">
    <source>
        <dbReference type="ARBA" id="ARBA00005555"/>
    </source>
</evidence>
<dbReference type="OrthoDB" id="654191at2759"/>
<dbReference type="PROSITE" id="PS50089">
    <property type="entry name" value="ZF_RING_2"/>
    <property type="match status" value="1"/>
</dbReference>
<proteinExistence type="inferred from homology"/>
<organism evidence="18 19">
    <name type="scientific">Lophiotrema nucula</name>
    <dbReference type="NCBI Taxonomy" id="690887"/>
    <lineage>
        <taxon>Eukaryota</taxon>
        <taxon>Fungi</taxon>
        <taxon>Dikarya</taxon>
        <taxon>Ascomycota</taxon>
        <taxon>Pezizomycotina</taxon>
        <taxon>Dothideomycetes</taxon>
        <taxon>Pleosporomycetidae</taxon>
        <taxon>Pleosporales</taxon>
        <taxon>Lophiotremataceae</taxon>
        <taxon>Lophiotrema</taxon>
    </lineage>
</organism>
<gene>
    <name evidence="18" type="ORF">BDV96DRAFT_646772</name>
</gene>
<feature type="coiled-coil region" evidence="16">
    <location>
        <begin position="157"/>
        <end position="208"/>
    </location>
</feature>
<evidence type="ECO:0000256" key="11">
    <source>
        <dbReference type="ARBA" id="ARBA00023054"/>
    </source>
</evidence>
<dbReference type="GO" id="GO:0006325">
    <property type="term" value="P:chromatin organization"/>
    <property type="evidence" value="ECO:0007669"/>
    <property type="project" value="UniProtKB-KW"/>
</dbReference>
<feature type="coiled-coil region" evidence="16">
    <location>
        <begin position="46"/>
        <end position="73"/>
    </location>
</feature>
<dbReference type="InterPro" id="IPR017907">
    <property type="entry name" value="Znf_RING_CS"/>
</dbReference>
<dbReference type="UniPathway" id="UPA00143"/>
<dbReference type="GO" id="GO:0005634">
    <property type="term" value="C:nucleus"/>
    <property type="evidence" value="ECO:0007669"/>
    <property type="project" value="UniProtKB-SubCell"/>
</dbReference>
<evidence type="ECO:0000256" key="1">
    <source>
        <dbReference type="ARBA" id="ARBA00000900"/>
    </source>
</evidence>
<evidence type="ECO:0000256" key="10">
    <source>
        <dbReference type="ARBA" id="ARBA00022853"/>
    </source>
</evidence>
<evidence type="ECO:0000256" key="15">
    <source>
        <dbReference type="RuleBase" id="RU365038"/>
    </source>
</evidence>
<evidence type="ECO:0000259" key="17">
    <source>
        <dbReference type="PROSITE" id="PS50089"/>
    </source>
</evidence>
<evidence type="ECO:0000313" key="19">
    <source>
        <dbReference type="Proteomes" id="UP000799770"/>
    </source>
</evidence>
<dbReference type="InterPro" id="IPR001841">
    <property type="entry name" value="Znf_RING"/>
</dbReference>
<dbReference type="PANTHER" id="PTHR23163:SF0">
    <property type="entry name" value="E3 UBIQUITIN-PROTEIN LIGASE BRE1"/>
    <property type="match status" value="1"/>
</dbReference>
<dbReference type="InterPro" id="IPR058643">
    <property type="entry name" value="BRE1-like_CC"/>
</dbReference>
<evidence type="ECO:0000256" key="7">
    <source>
        <dbReference type="ARBA" id="ARBA00022771"/>
    </source>
</evidence>
<feature type="coiled-coil region" evidence="16">
    <location>
        <begin position="400"/>
        <end position="502"/>
    </location>
</feature>
<dbReference type="SMART" id="SM00184">
    <property type="entry name" value="RING"/>
    <property type="match status" value="1"/>
</dbReference>
<comment type="catalytic activity">
    <reaction evidence="1 15">
        <text>S-ubiquitinyl-[E2 ubiquitin-conjugating enzyme]-L-cysteine + [acceptor protein]-L-lysine = [E2 ubiquitin-conjugating enzyme]-L-cysteine + N(6)-ubiquitinyl-[acceptor protein]-L-lysine.</text>
        <dbReference type="EC" id="2.3.2.27"/>
    </reaction>
</comment>
<sequence length="705" mass="78792">MEDRKRPGGPDDSAPPAKRQAVLVNGAKSHQDADLPFKDDIEAFQKDAILRQMKDYKRQTAALEAQLRDLDKRAQYHDDHLRTIDSWFDQLIDEIKILSLDAISAAPADRAIPATLLSGDNETFAKHLADRREAIVSALSDLFARYPTASPQVGDLQEQLAKQLAQQKTHLNELQQAIEEKEQMSGRLDMATHRYMVAEKKLDRLKSAQIQKLERSAIANVVKDEPSAATNGAEAVNGIANGAVNEELETARDEAVAAASKRKEQLEALEAENKKLTEQLTALNVKLTGLSDDDYAKTDLFKTLKSQHEDVIKRINNLEATNIQLREEAQKFQAERTAYRMRVDEENRNSLTETEGNLVTAEANVARIRNHRDQLVAQVAVLESGQRNVDASTRESRELVSACEKRIAALESEAERLRLQLAERDTTEEQTTPVLESMGPEQLRSKVVALEKQCKLLSDELPALETAWKKAQALAAKKVAEVAATEEHIARLNADKAKAEQKYFSAMKAKEALGDQVKILKAQGSKSTEVVAQLKEADTASRTLVDKLEKQSAEMRAQMEDLTVQYRTIQQKVNESAITSEGHVGQIAELKKLLETKDTSYLAAKHAQREAETDKEKMAAQVGGLEKQIEYWKDKNSSNQSDEAAMMQMLLLCQVCKTNFKDTVIKTCGHVFCNTCVQDRLINRQRKCPNCSRAFGNGDIMRVHL</sequence>
<dbReference type="InterPro" id="IPR013956">
    <property type="entry name" value="E3_ubiquit_lig_Bre1"/>
</dbReference>
<dbReference type="CDD" id="cd16499">
    <property type="entry name" value="RING-HC_Bre1-like"/>
    <property type="match status" value="1"/>
</dbReference>
<dbReference type="EMBL" id="ML977324">
    <property type="protein sequence ID" value="KAF2114905.1"/>
    <property type="molecule type" value="Genomic_DNA"/>
</dbReference>
<dbReference type="PANTHER" id="PTHR23163">
    <property type="entry name" value="RING FINGER PROTEIN-RELATED"/>
    <property type="match status" value="1"/>
</dbReference>
<feature type="coiled-coil region" evidence="16">
    <location>
        <begin position="252"/>
        <end position="349"/>
    </location>
</feature>
<comment type="pathway">
    <text evidence="3 15">Protein modification; protein ubiquitination.</text>
</comment>
<keyword evidence="12 15" id="KW-0539">Nucleus</keyword>
<dbReference type="Proteomes" id="UP000799770">
    <property type="component" value="Unassembled WGS sequence"/>
</dbReference>
<dbReference type="Pfam" id="PF00097">
    <property type="entry name" value="zf-C3HC4"/>
    <property type="match status" value="1"/>
</dbReference>
<dbReference type="GO" id="GO:0033503">
    <property type="term" value="C:HULC complex"/>
    <property type="evidence" value="ECO:0007669"/>
    <property type="project" value="TreeGrafter"/>
</dbReference>
<keyword evidence="8 15" id="KW-0833">Ubl conjugation pathway</keyword>
<feature type="coiled-coil region" evidence="16">
    <location>
        <begin position="545"/>
        <end position="572"/>
    </location>
</feature>